<dbReference type="Gene3D" id="1.25.40.10">
    <property type="entry name" value="Tetratricopeptide repeat domain"/>
    <property type="match status" value="1"/>
</dbReference>
<proteinExistence type="predicted"/>
<dbReference type="RefSeq" id="WP_379089517.1">
    <property type="nucleotide sequence ID" value="NZ_JBHTJO010000001.1"/>
</dbReference>
<dbReference type="SUPFAM" id="SSF56112">
    <property type="entry name" value="Protein kinase-like (PK-like)"/>
    <property type="match status" value="1"/>
</dbReference>
<dbReference type="InterPro" id="IPR002575">
    <property type="entry name" value="Aminoglycoside_PTrfase"/>
</dbReference>
<evidence type="ECO:0000259" key="2">
    <source>
        <dbReference type="Pfam" id="PF01636"/>
    </source>
</evidence>
<dbReference type="InterPro" id="IPR011009">
    <property type="entry name" value="Kinase-like_dom_sf"/>
</dbReference>
<name>A0ABW3JCG0_9HYPH</name>
<dbReference type="InterPro" id="IPR011990">
    <property type="entry name" value="TPR-like_helical_dom_sf"/>
</dbReference>
<evidence type="ECO:0000313" key="3">
    <source>
        <dbReference type="EMBL" id="MFD0987483.1"/>
    </source>
</evidence>
<keyword evidence="4" id="KW-1185">Reference proteome</keyword>
<gene>
    <name evidence="3" type="ORF">ACFQ2F_10285</name>
</gene>
<protein>
    <submittedName>
        <fullName evidence="3">Phosphotransferase</fullName>
    </submittedName>
</protein>
<dbReference type="Gene3D" id="3.90.1200.10">
    <property type="match status" value="1"/>
</dbReference>
<dbReference type="EMBL" id="JBHTJO010000001">
    <property type="protein sequence ID" value="MFD0987483.1"/>
    <property type="molecule type" value="Genomic_DNA"/>
</dbReference>
<comment type="caution">
    <text evidence="3">The sequence shown here is derived from an EMBL/GenBank/DDBJ whole genome shotgun (WGS) entry which is preliminary data.</text>
</comment>
<dbReference type="Proteomes" id="UP001597102">
    <property type="component" value="Unassembled WGS sequence"/>
</dbReference>
<evidence type="ECO:0000313" key="4">
    <source>
        <dbReference type="Proteomes" id="UP001597102"/>
    </source>
</evidence>
<dbReference type="InterPro" id="IPR019734">
    <property type="entry name" value="TPR_rpt"/>
</dbReference>
<evidence type="ECO:0000256" key="1">
    <source>
        <dbReference type="SAM" id="SignalP"/>
    </source>
</evidence>
<reference evidence="4" key="1">
    <citation type="journal article" date="2019" name="Int. J. Syst. Evol. Microbiol.">
        <title>The Global Catalogue of Microorganisms (GCM) 10K type strain sequencing project: providing services to taxonomists for standard genome sequencing and annotation.</title>
        <authorList>
            <consortium name="The Broad Institute Genomics Platform"/>
            <consortium name="The Broad Institute Genome Sequencing Center for Infectious Disease"/>
            <person name="Wu L."/>
            <person name="Ma J."/>
        </authorList>
    </citation>
    <scope>NUCLEOTIDE SEQUENCE [LARGE SCALE GENOMIC DNA]</scope>
    <source>
        <strain evidence="4">CCUG 61697</strain>
    </source>
</reference>
<dbReference type="Pfam" id="PF01636">
    <property type="entry name" value="APH"/>
    <property type="match status" value="1"/>
</dbReference>
<feature type="chain" id="PRO_5047344134" evidence="1">
    <location>
        <begin position="28"/>
        <end position="492"/>
    </location>
</feature>
<keyword evidence="1" id="KW-0732">Signal</keyword>
<feature type="signal peptide" evidence="1">
    <location>
        <begin position="1"/>
        <end position="27"/>
    </location>
</feature>
<dbReference type="SUPFAM" id="SSF48452">
    <property type="entry name" value="TPR-like"/>
    <property type="match status" value="1"/>
</dbReference>
<dbReference type="SMART" id="SM00028">
    <property type="entry name" value="TPR"/>
    <property type="match status" value="3"/>
</dbReference>
<sequence>MRRPLGFTHRYCRIALFTAAARLLEFAAGQSLWSAKLHELSARDYARVDALPSAIAAYETATAYPGSPAAWHLKLAQLLIKSKHFKQAAMAYETAVSRDGREASWHYELGRAHELSQNWASAEAAFAGAVARDDVRADYHAKVGQMRSFQQNWDGATEAYLAALERDPDKENYRYQAARYLSQAGRAAEAEEIMEPVCAENDALLRDFLKSRYPGQDVPFSARTMLVGGAQTRSAREIQVEGPNGVELFFEHTVQDPARSAGRRKFYEDMWQATGRGTPDLLPELHHYVVGARFAYFLYDFLPSHTSAQPLDRAQSMAIVDRLSEITTRLLPILGEPDNKAAIYAQISHVNAQTYLAVAARHHADGPEEAEDLRALSARWPSHKARFKALPQTLVHGDLHHGNLLLDHAGRIKIIDWDLSGVGPMGLDLVHFFAGRIDADGLDDLADRYFDAVEPAFSRSDRRYTVALLSVMWSIAKNRRPDQKWIHALATA</sequence>
<feature type="domain" description="Aminoglycoside phosphotransferase" evidence="2">
    <location>
        <begin position="291"/>
        <end position="456"/>
    </location>
</feature>
<accession>A0ABW3JCG0</accession>
<organism evidence="3 4">
    <name type="scientific">Methyloligella solikamskensis</name>
    <dbReference type="NCBI Taxonomy" id="1177756"/>
    <lineage>
        <taxon>Bacteria</taxon>
        <taxon>Pseudomonadati</taxon>
        <taxon>Pseudomonadota</taxon>
        <taxon>Alphaproteobacteria</taxon>
        <taxon>Hyphomicrobiales</taxon>
        <taxon>Hyphomicrobiaceae</taxon>
        <taxon>Methyloligella</taxon>
    </lineage>
</organism>